<gene>
    <name evidence="1" type="ORF">AAGW17_01125</name>
</gene>
<evidence type="ECO:0000313" key="1">
    <source>
        <dbReference type="EMBL" id="XBG66496.1"/>
    </source>
</evidence>
<organism evidence="1">
    <name type="scientific">Rickettsia oklahomensis</name>
    <dbReference type="NCBI Taxonomy" id="3141789"/>
    <lineage>
        <taxon>Bacteria</taxon>
        <taxon>Pseudomonadati</taxon>
        <taxon>Pseudomonadota</taxon>
        <taxon>Alphaproteobacteria</taxon>
        <taxon>Rickettsiales</taxon>
        <taxon>Rickettsiaceae</taxon>
        <taxon>Rickettsieae</taxon>
        <taxon>Rickettsia</taxon>
        <taxon>belli group</taxon>
    </lineage>
</organism>
<name>A0AAU7BZU5_9RICK</name>
<reference evidence="1" key="1">
    <citation type="submission" date="2024-05" db="EMBL/GenBank/DDBJ databases">
        <title>Characterization of a novel Rickettsia species. (Rickettsia oklahomia sp. nov.) from Amblyomma americanum ticks.</title>
        <authorList>
            <person name="Korla P.K."/>
            <person name="Karounos M."/>
            <person name="Wilson J.M."/>
            <person name="Little S.E."/>
            <person name="Qurollo B.A."/>
        </authorList>
    </citation>
    <scope>NUCLEOTIDE SEQUENCE</scope>
    <source>
        <strain evidence="1">Oklahoma-10</strain>
    </source>
</reference>
<accession>A0AAU7BZU5</accession>
<dbReference type="AlphaFoldDB" id="A0AAU7BZU5"/>
<protein>
    <submittedName>
        <fullName evidence="1">Uncharacterized protein</fullName>
    </submittedName>
</protein>
<dbReference type="EMBL" id="CP157197">
    <property type="protein sequence ID" value="XBG66496.1"/>
    <property type="molecule type" value="Genomic_DNA"/>
</dbReference>
<dbReference type="KEGG" id="rof:AAGW17_01125"/>
<sequence length="47" mass="5033">MVKGDTYAKDIIIDSSKSAIFTGNDSRSLDISAAAVGSVKIRCREEI</sequence>
<dbReference type="RefSeq" id="WP_347939114.1">
    <property type="nucleotide sequence ID" value="NZ_CP157197.1"/>
</dbReference>
<proteinExistence type="predicted"/>